<dbReference type="InterPro" id="IPR036867">
    <property type="entry name" value="R3H_dom_sf"/>
</dbReference>
<feature type="domain" description="R3H" evidence="7">
    <location>
        <begin position="140"/>
        <end position="206"/>
    </location>
</feature>
<comment type="function">
    <text evidence="6">A probable RNA chaperone. Forms a complex with KhpA which binds to cellular RNA and controls its expression. Plays a role in peptidoglycan (PG) homeostasis and cell length regulation.</text>
</comment>
<keyword evidence="1 6" id="KW-0963">Cytoplasm</keyword>
<name>A0ABV8B8P5_9BACI</name>
<dbReference type="Gene3D" id="3.30.1370.50">
    <property type="entry name" value="R3H-like domain"/>
    <property type="match status" value="1"/>
</dbReference>
<dbReference type="PANTHER" id="PTHR35800:SF1">
    <property type="entry name" value="RNA-BINDING PROTEIN KHPB"/>
    <property type="match status" value="1"/>
</dbReference>
<dbReference type="InterPro" id="IPR001374">
    <property type="entry name" value="R3H_dom"/>
</dbReference>
<dbReference type="CDD" id="cd02414">
    <property type="entry name" value="KH-II_Jag"/>
    <property type="match status" value="1"/>
</dbReference>
<evidence type="ECO:0000313" key="9">
    <source>
        <dbReference type="Proteomes" id="UP001595752"/>
    </source>
</evidence>
<comment type="subunit">
    <text evidence="6">Forms a complex with KhpA.</text>
</comment>
<evidence type="ECO:0000256" key="5">
    <source>
        <dbReference type="ARBA" id="ARBA00023316"/>
    </source>
</evidence>
<dbReference type="PANTHER" id="PTHR35800">
    <property type="entry name" value="PROTEIN JAG"/>
    <property type="match status" value="1"/>
</dbReference>
<organism evidence="8 9">
    <name type="scientific">Bacillus songklensis</name>
    <dbReference type="NCBI Taxonomy" id="1069116"/>
    <lineage>
        <taxon>Bacteria</taxon>
        <taxon>Bacillati</taxon>
        <taxon>Bacillota</taxon>
        <taxon>Bacilli</taxon>
        <taxon>Bacillales</taxon>
        <taxon>Bacillaceae</taxon>
        <taxon>Bacillus</taxon>
    </lineage>
</organism>
<dbReference type="SUPFAM" id="SSF54814">
    <property type="entry name" value="Prokaryotic type KH domain (KH-domain type II)"/>
    <property type="match status" value="1"/>
</dbReference>
<comment type="subcellular location">
    <subcellularLocation>
        <location evidence="6">Cytoplasm</location>
    </subcellularLocation>
</comment>
<dbReference type="EMBL" id="JBHRZT010000073">
    <property type="protein sequence ID" value="MFC3886300.1"/>
    <property type="molecule type" value="Genomic_DNA"/>
</dbReference>
<dbReference type="InterPro" id="IPR032782">
    <property type="entry name" value="KhpB_N"/>
</dbReference>
<gene>
    <name evidence="8" type="primary">jag</name>
    <name evidence="6" type="synonym">eloR</name>
    <name evidence="6" type="synonym">khpB</name>
    <name evidence="8" type="ORF">ACFOU2_23545</name>
</gene>
<evidence type="ECO:0000256" key="2">
    <source>
        <dbReference type="ARBA" id="ARBA00022884"/>
    </source>
</evidence>
<keyword evidence="4 6" id="KW-0143">Chaperone</keyword>
<keyword evidence="5 6" id="KW-0961">Cell wall biogenesis/degradation</keyword>
<dbReference type="Pfam" id="PF13083">
    <property type="entry name" value="KH_KhpA-B"/>
    <property type="match status" value="1"/>
</dbReference>
<protein>
    <recommendedName>
        <fullName evidence="6">RNA-binding protein KhpB</fullName>
    </recommendedName>
    <alternativeName>
        <fullName evidence="6">RNA-binding protein EloR</fullName>
    </alternativeName>
</protein>
<evidence type="ECO:0000256" key="6">
    <source>
        <dbReference type="HAMAP-Rule" id="MF_00867"/>
    </source>
</evidence>
<dbReference type="InterPro" id="IPR038008">
    <property type="entry name" value="Jag_KH"/>
</dbReference>
<sequence length="207" mass="23290">MNKVTATGHDIEEAIKKGLNMLNISREKADINVIDEGKRGFLGLWKSRPAVVEIEKVINPAEEAANFFKAVADEMGVQVKVEISKRGKYCDLYLSGDDIGILIGKRGQTINALQLLTQLVANRYSNQYLNITLNPEGYRDRRKETLENLAKKLAVQVSKTSKSVTLEPMPAHERKIIHHTLKKHPLVRTASIEEGPKRRIVIEPISR</sequence>
<evidence type="ECO:0000256" key="1">
    <source>
        <dbReference type="ARBA" id="ARBA00022490"/>
    </source>
</evidence>
<evidence type="ECO:0000313" key="8">
    <source>
        <dbReference type="EMBL" id="MFC3886300.1"/>
    </source>
</evidence>
<keyword evidence="3 6" id="KW-0133">Cell shape</keyword>
<dbReference type="Gene3D" id="3.30.30.80">
    <property type="entry name" value="probable RNA-binding protein from clostridium symbiosum atcc 14940"/>
    <property type="match status" value="1"/>
</dbReference>
<dbReference type="Pfam" id="PF14804">
    <property type="entry name" value="Jag_N"/>
    <property type="match status" value="1"/>
</dbReference>
<evidence type="ECO:0000256" key="4">
    <source>
        <dbReference type="ARBA" id="ARBA00023186"/>
    </source>
</evidence>
<proteinExistence type="inferred from homology"/>
<dbReference type="Gene3D" id="3.30.300.20">
    <property type="match status" value="1"/>
</dbReference>
<evidence type="ECO:0000259" key="7">
    <source>
        <dbReference type="PROSITE" id="PS51061"/>
    </source>
</evidence>
<reference evidence="9" key="1">
    <citation type="journal article" date="2019" name="Int. J. Syst. Evol. Microbiol.">
        <title>The Global Catalogue of Microorganisms (GCM) 10K type strain sequencing project: providing services to taxonomists for standard genome sequencing and annotation.</title>
        <authorList>
            <consortium name="The Broad Institute Genomics Platform"/>
            <consortium name="The Broad Institute Genome Sequencing Center for Infectious Disease"/>
            <person name="Wu L."/>
            <person name="Ma J."/>
        </authorList>
    </citation>
    <scope>NUCLEOTIDE SEQUENCE [LARGE SCALE GENOMIC DNA]</scope>
    <source>
        <strain evidence="9">CCUG 61889</strain>
    </source>
</reference>
<comment type="similarity">
    <text evidence="6">Belongs to the KhpB RNA-binding protein family.</text>
</comment>
<dbReference type="CDD" id="cd02644">
    <property type="entry name" value="R3H_jag"/>
    <property type="match status" value="1"/>
</dbReference>
<accession>A0ABV8B8P5</accession>
<dbReference type="InterPro" id="IPR015946">
    <property type="entry name" value="KH_dom-like_a/b"/>
</dbReference>
<dbReference type="PROSITE" id="PS51061">
    <property type="entry name" value="R3H"/>
    <property type="match status" value="1"/>
</dbReference>
<dbReference type="Pfam" id="PF01424">
    <property type="entry name" value="R3H"/>
    <property type="match status" value="1"/>
</dbReference>
<comment type="domain">
    <text evidence="6">Has an N-terminal Jag-N domain and 2 RNA-binding domains (KH and R3H).</text>
</comment>
<comment type="caution">
    <text evidence="8">The sequence shown here is derived from an EMBL/GenBank/DDBJ whole genome shotgun (WGS) entry which is preliminary data.</text>
</comment>
<keyword evidence="2 6" id="KW-0694">RNA-binding</keyword>
<dbReference type="SUPFAM" id="SSF82708">
    <property type="entry name" value="R3H domain"/>
    <property type="match status" value="1"/>
</dbReference>
<evidence type="ECO:0000256" key="3">
    <source>
        <dbReference type="ARBA" id="ARBA00022960"/>
    </source>
</evidence>
<dbReference type="InterPro" id="IPR009019">
    <property type="entry name" value="KH_sf_prok-type"/>
</dbReference>
<dbReference type="RefSeq" id="WP_377918723.1">
    <property type="nucleotide sequence ID" value="NZ_JBHRZT010000073.1"/>
</dbReference>
<dbReference type="InterPro" id="IPR038247">
    <property type="entry name" value="Jag_N_dom_sf"/>
</dbReference>
<dbReference type="NCBIfam" id="NF041568">
    <property type="entry name" value="Jag_EloR"/>
    <property type="match status" value="1"/>
</dbReference>
<feature type="region of interest" description="Jag_N domain" evidence="6">
    <location>
        <begin position="5"/>
        <end position="55"/>
    </location>
</feature>
<dbReference type="Proteomes" id="UP001595752">
    <property type="component" value="Unassembled WGS sequence"/>
</dbReference>
<dbReference type="InterPro" id="IPR039247">
    <property type="entry name" value="KhpB"/>
</dbReference>
<dbReference type="InterPro" id="IPR034079">
    <property type="entry name" value="R3H_KhpB"/>
</dbReference>
<dbReference type="SMART" id="SM00393">
    <property type="entry name" value="R3H"/>
    <property type="match status" value="1"/>
</dbReference>
<keyword evidence="9" id="KW-1185">Reference proteome</keyword>
<dbReference type="SMART" id="SM01245">
    <property type="entry name" value="Jag_N"/>
    <property type="match status" value="1"/>
</dbReference>
<dbReference type="HAMAP" id="MF_00867">
    <property type="entry name" value="KhpB"/>
    <property type="match status" value="1"/>
</dbReference>